<dbReference type="EMBL" id="JAAGAX010000010">
    <property type="protein sequence ID" value="KAF2300676.1"/>
    <property type="molecule type" value="Genomic_DNA"/>
</dbReference>
<comment type="caution">
    <text evidence="1">The sequence shown here is derived from an EMBL/GenBank/DDBJ whole genome shotgun (WGS) entry which is preliminary data.</text>
</comment>
<sequence>MQDWLNAVDGDAVCNPFGNTSRKPIAWKPPQMGKLKCNLDATFARAVSVMEMDCLEVVTAVNFLEEDWSDFETVTKHCQALLSFAFGFFSLLD</sequence>
<name>A0A6A6LKW0_HEVBR</name>
<dbReference type="Proteomes" id="UP000467840">
    <property type="component" value="Chromosome 4"/>
</dbReference>
<organism evidence="1 2">
    <name type="scientific">Hevea brasiliensis</name>
    <name type="common">Para rubber tree</name>
    <name type="synonym">Siphonia brasiliensis</name>
    <dbReference type="NCBI Taxonomy" id="3981"/>
    <lineage>
        <taxon>Eukaryota</taxon>
        <taxon>Viridiplantae</taxon>
        <taxon>Streptophyta</taxon>
        <taxon>Embryophyta</taxon>
        <taxon>Tracheophyta</taxon>
        <taxon>Spermatophyta</taxon>
        <taxon>Magnoliopsida</taxon>
        <taxon>eudicotyledons</taxon>
        <taxon>Gunneridae</taxon>
        <taxon>Pentapetalae</taxon>
        <taxon>rosids</taxon>
        <taxon>fabids</taxon>
        <taxon>Malpighiales</taxon>
        <taxon>Euphorbiaceae</taxon>
        <taxon>Crotonoideae</taxon>
        <taxon>Micrandreae</taxon>
        <taxon>Hevea</taxon>
    </lineage>
</organism>
<gene>
    <name evidence="1" type="ORF">GH714_015113</name>
</gene>
<accession>A0A6A6LKW0</accession>
<proteinExistence type="predicted"/>
<evidence type="ECO:0000313" key="1">
    <source>
        <dbReference type="EMBL" id="KAF2300676.1"/>
    </source>
</evidence>
<evidence type="ECO:0000313" key="2">
    <source>
        <dbReference type="Proteomes" id="UP000467840"/>
    </source>
</evidence>
<reference evidence="1 2" key="1">
    <citation type="journal article" date="2020" name="Mol. Plant">
        <title>The Chromosome-Based Rubber Tree Genome Provides New Insights into Spurge Genome Evolution and Rubber Biosynthesis.</title>
        <authorList>
            <person name="Liu J."/>
            <person name="Shi C."/>
            <person name="Shi C.C."/>
            <person name="Li W."/>
            <person name="Zhang Q.J."/>
            <person name="Zhang Y."/>
            <person name="Li K."/>
            <person name="Lu H.F."/>
            <person name="Shi C."/>
            <person name="Zhu S.T."/>
            <person name="Xiao Z.Y."/>
            <person name="Nan H."/>
            <person name="Yue Y."/>
            <person name="Zhu X.G."/>
            <person name="Wu Y."/>
            <person name="Hong X.N."/>
            <person name="Fan G.Y."/>
            <person name="Tong Y."/>
            <person name="Zhang D."/>
            <person name="Mao C.L."/>
            <person name="Liu Y.L."/>
            <person name="Hao S.J."/>
            <person name="Liu W.Q."/>
            <person name="Lv M.Q."/>
            <person name="Zhang H.B."/>
            <person name="Liu Y."/>
            <person name="Hu-Tang G.R."/>
            <person name="Wang J.P."/>
            <person name="Wang J.H."/>
            <person name="Sun Y.H."/>
            <person name="Ni S.B."/>
            <person name="Chen W.B."/>
            <person name="Zhang X.C."/>
            <person name="Jiao Y.N."/>
            <person name="Eichler E.E."/>
            <person name="Li G.H."/>
            <person name="Liu X."/>
            <person name="Gao L.Z."/>
        </authorList>
    </citation>
    <scope>NUCLEOTIDE SEQUENCE [LARGE SCALE GENOMIC DNA]</scope>
    <source>
        <strain evidence="2">cv. GT1</strain>
        <tissue evidence="1">Leaf</tissue>
    </source>
</reference>
<dbReference type="AlphaFoldDB" id="A0A6A6LKW0"/>
<keyword evidence="2" id="KW-1185">Reference proteome</keyword>
<protein>
    <submittedName>
        <fullName evidence="1">Uncharacterized protein</fullName>
    </submittedName>
</protein>